<protein>
    <recommendedName>
        <fullName evidence="1">Prion-inhibition and propagation HeLo domain-containing protein</fullName>
    </recommendedName>
</protein>
<evidence type="ECO:0000259" key="1">
    <source>
        <dbReference type="Pfam" id="PF14479"/>
    </source>
</evidence>
<name>A0A0F7TI05_PENBI</name>
<dbReference type="PANTHER" id="PTHR37542">
    <property type="entry name" value="HELO DOMAIN-CONTAINING PROTEIN-RELATED"/>
    <property type="match status" value="1"/>
</dbReference>
<dbReference type="Proteomes" id="UP000042958">
    <property type="component" value="Unassembled WGS sequence"/>
</dbReference>
<evidence type="ECO:0000313" key="3">
    <source>
        <dbReference type="Proteomes" id="UP000042958"/>
    </source>
</evidence>
<dbReference type="InterPro" id="IPR029498">
    <property type="entry name" value="HeLo_dom"/>
</dbReference>
<sequence length="297" mass="32892">MVEPVGATLGAVSLATALSGIFVSVVECFEYVELGRRFGNDFDKSRARLAALKLQITRWGVATGALPDPRTRTHRALNVDSYTASAALHLLIVIRDDTIEVEQKSQKYHAQPPPISRVDLAVLSPNEIDAPTEALNSQMRAIISKRVQGVPWKRRAKWAIYEKKHFDRLLDDITENLGQLEKLLPQAAEYQKELCRIEVEEIQDGQSEAVMELLYDAAQFNKDALLEQAVREAIIAKGSGHSWERTEVGNNVKLEQGDRIAKGYAGQAPVGRVGHNYGVTIGKGHAEIRQGDIYGLI</sequence>
<keyword evidence="3" id="KW-1185">Reference proteome</keyword>
<organism evidence="2 3">
    <name type="scientific">Penicillium brasilianum</name>
    <dbReference type="NCBI Taxonomy" id="104259"/>
    <lineage>
        <taxon>Eukaryota</taxon>
        <taxon>Fungi</taxon>
        <taxon>Dikarya</taxon>
        <taxon>Ascomycota</taxon>
        <taxon>Pezizomycotina</taxon>
        <taxon>Eurotiomycetes</taxon>
        <taxon>Eurotiomycetidae</taxon>
        <taxon>Eurotiales</taxon>
        <taxon>Aspergillaceae</taxon>
        <taxon>Penicillium</taxon>
    </lineage>
</organism>
<dbReference type="PANTHER" id="PTHR37542:SF3">
    <property type="entry name" value="PRION-INHIBITION AND PROPAGATION HELO DOMAIN-CONTAINING PROTEIN"/>
    <property type="match status" value="1"/>
</dbReference>
<dbReference type="Gene3D" id="1.20.120.1020">
    <property type="entry name" value="Prion-inhibition and propagation, HeLo domain"/>
    <property type="match status" value="1"/>
</dbReference>
<feature type="domain" description="Prion-inhibition and propagation HeLo" evidence="1">
    <location>
        <begin position="6"/>
        <end position="205"/>
    </location>
</feature>
<accession>A0A0F7TI05</accession>
<dbReference type="OrthoDB" id="20872at2759"/>
<gene>
    <name evidence="2" type="ORF">PMG11_01426</name>
</gene>
<dbReference type="Pfam" id="PF14479">
    <property type="entry name" value="HeLo"/>
    <property type="match status" value="1"/>
</dbReference>
<proteinExistence type="predicted"/>
<reference evidence="3" key="1">
    <citation type="journal article" date="2015" name="Genome Announc.">
        <title>Draft genome sequence of the fungus Penicillium brasilianum MG11.</title>
        <authorList>
            <person name="Horn F."/>
            <person name="Linde J."/>
            <person name="Mattern D.J."/>
            <person name="Walther G."/>
            <person name="Guthke R."/>
            <person name="Brakhage A.A."/>
            <person name="Valiante V."/>
        </authorList>
    </citation>
    <scope>NUCLEOTIDE SEQUENCE [LARGE SCALE GENOMIC DNA]</scope>
    <source>
        <strain evidence="3">MG11</strain>
    </source>
</reference>
<dbReference type="STRING" id="104259.A0A0F7TI05"/>
<evidence type="ECO:0000313" key="2">
    <source>
        <dbReference type="EMBL" id="CEJ55151.1"/>
    </source>
</evidence>
<dbReference type="EMBL" id="CDHK01000001">
    <property type="protein sequence ID" value="CEJ55151.1"/>
    <property type="molecule type" value="Genomic_DNA"/>
</dbReference>
<dbReference type="AlphaFoldDB" id="A0A0F7TI05"/>
<dbReference type="InterPro" id="IPR038305">
    <property type="entry name" value="HeLo_sf"/>
</dbReference>